<feature type="transmembrane region" description="Helical" evidence="11">
    <location>
        <begin position="119"/>
        <end position="139"/>
    </location>
</feature>
<dbReference type="GO" id="GO:0005794">
    <property type="term" value="C:Golgi apparatus"/>
    <property type="evidence" value="ECO:0007669"/>
    <property type="project" value="TreeGrafter"/>
</dbReference>
<comment type="subcellular location">
    <subcellularLocation>
        <location evidence="1 11">Membrane</location>
        <topology evidence="1 11">Single-pass type II membrane protein</topology>
    </subcellularLocation>
</comment>
<keyword evidence="11" id="KW-0464">Manganese</keyword>
<dbReference type="GO" id="GO:0005975">
    <property type="term" value="P:carbohydrate metabolic process"/>
    <property type="evidence" value="ECO:0007669"/>
    <property type="project" value="InterPro"/>
</dbReference>
<dbReference type="PANTHER" id="PTHR19300">
    <property type="entry name" value="BETA-1,4-GALACTOSYLTRANSFERASE"/>
    <property type="match status" value="1"/>
</dbReference>
<evidence type="ECO:0000256" key="8">
    <source>
        <dbReference type="ARBA" id="ARBA00022989"/>
    </source>
</evidence>
<sequence length="356" mass="41286">MEIVPTSVFNSENFSSSLKMAPKCVSISFEGVCLLLWSIVVMIVVLNAYSISAEKNIQWLVFLTKENVKCLVVLKKVVWKGGSVKKPLTWVCIIGVALFVMFIIRSWKNYVDSDYQLFHWHVSLTTVIPTHMLCVLVPYRDREAELQIFISHIADFLNKQNVLHKIIVLNQTDALRFNRASLINVGWYEADRVGCDYLAMHDVDLLPLNPQLDYSYPGKGIIRHISSPEYHPKYNYTKFVGGILLLTMSDYKIVNGMSNKYWGWGLEDDEFYLRLRDANLLSSMQRPMNLTTNRSNTFRHMHDPQMAHKRDRISGLNSVKYHIVGRNLLNFRKKLVVSVLNIELECDLKWTNYCRP</sequence>
<dbReference type="InterPro" id="IPR003859">
    <property type="entry name" value="Galactosyl_T"/>
</dbReference>
<feature type="domain" description="Galactosyltransferase N-terminal" evidence="13">
    <location>
        <begin position="128"/>
        <end position="214"/>
    </location>
</feature>
<evidence type="ECO:0000259" key="12">
    <source>
        <dbReference type="Pfam" id="PF02709"/>
    </source>
</evidence>
<evidence type="ECO:0000256" key="10">
    <source>
        <dbReference type="ARBA" id="ARBA00023180"/>
    </source>
</evidence>
<keyword evidence="10 11" id="KW-0325">Glycoprotein</keyword>
<evidence type="ECO:0000256" key="1">
    <source>
        <dbReference type="ARBA" id="ARBA00004606"/>
    </source>
</evidence>
<keyword evidence="5 11" id="KW-0808">Transferase</keyword>
<name>J9APJ3_WUCBA</name>
<keyword evidence="7 11" id="KW-0735">Signal-anchor</keyword>
<evidence type="ECO:0000256" key="11">
    <source>
        <dbReference type="RuleBase" id="RU368121"/>
    </source>
</evidence>
<reference evidence="15" key="1">
    <citation type="submission" date="2012-08" db="EMBL/GenBank/DDBJ databases">
        <title>The Genome Sequence of Wuchereria bancrofti.</title>
        <authorList>
            <person name="Nutman T.B."/>
            <person name="Fink D.L."/>
            <person name="Russ C."/>
            <person name="Young S."/>
            <person name="Zeng Q."/>
            <person name="Koehrsen M."/>
            <person name="Alvarado L."/>
            <person name="Berlin A."/>
            <person name="Chapman S.B."/>
            <person name="Chen Z."/>
            <person name="Freedman E."/>
            <person name="Gellesch M."/>
            <person name="Goldberg J."/>
            <person name="Griggs A."/>
            <person name="Gujja S."/>
            <person name="Heilman E.R."/>
            <person name="Heiman D."/>
            <person name="Hepburn T."/>
            <person name="Howarth C."/>
            <person name="Jen D."/>
            <person name="Larson L."/>
            <person name="Lewis B."/>
            <person name="Mehta T."/>
            <person name="Park D."/>
            <person name="Pearson M."/>
            <person name="Roberts A."/>
            <person name="Saif S."/>
            <person name="Shea T."/>
            <person name="Shenoy N."/>
            <person name="Sisk P."/>
            <person name="Stolte C."/>
            <person name="Sykes S."/>
            <person name="Walk T."/>
            <person name="White J."/>
            <person name="Yandava C."/>
            <person name="Haas B."/>
            <person name="Henn M.R."/>
            <person name="Nusbaum C."/>
            <person name="Birren B."/>
        </authorList>
    </citation>
    <scope>NUCLEOTIDE SEQUENCE [LARGE SCALE GENOMIC DNA]</scope>
    <source>
        <strain evidence="15">NA</strain>
    </source>
</reference>
<dbReference type="Proteomes" id="UP000004810">
    <property type="component" value="Unassembled WGS sequence"/>
</dbReference>
<dbReference type="InterPro" id="IPR027995">
    <property type="entry name" value="Galactosyl_T_N"/>
</dbReference>
<evidence type="ECO:0000259" key="13">
    <source>
        <dbReference type="Pfam" id="PF13733"/>
    </source>
</evidence>
<keyword evidence="11" id="KW-0479">Metal-binding</keyword>
<dbReference type="Gene3D" id="3.90.550.10">
    <property type="entry name" value="Spore Coat Polysaccharide Biosynthesis Protein SpsA, Chain A"/>
    <property type="match status" value="1"/>
</dbReference>
<dbReference type="Pfam" id="PF13733">
    <property type="entry name" value="Glyco_transf_7N"/>
    <property type="match status" value="1"/>
</dbReference>
<dbReference type="Pfam" id="PF02709">
    <property type="entry name" value="Glyco_transf_7C"/>
    <property type="match status" value="1"/>
</dbReference>
<evidence type="ECO:0000256" key="5">
    <source>
        <dbReference type="ARBA" id="ARBA00022679"/>
    </source>
</evidence>
<dbReference type="InterPro" id="IPR027791">
    <property type="entry name" value="Galactosyl_T_C"/>
</dbReference>
<dbReference type="PRINTS" id="PR02050">
    <property type="entry name" value="B14GALTRFASE"/>
</dbReference>
<accession>J9APJ3</accession>
<gene>
    <name evidence="14" type="ORF">WUBG_12838</name>
</gene>
<comment type="pathway">
    <text evidence="2 11">Protein modification; protein glycosylation.</text>
</comment>
<dbReference type="SUPFAM" id="SSF53448">
    <property type="entry name" value="Nucleotide-diphospho-sugar transferases"/>
    <property type="match status" value="1"/>
</dbReference>
<evidence type="ECO:0000256" key="9">
    <source>
        <dbReference type="ARBA" id="ARBA00023136"/>
    </source>
</evidence>
<keyword evidence="9 11" id="KW-0472">Membrane</keyword>
<evidence type="ECO:0000256" key="4">
    <source>
        <dbReference type="ARBA" id="ARBA00022676"/>
    </source>
</evidence>
<feature type="domain" description="Galactosyltransferase C-terminal" evidence="12">
    <location>
        <begin position="224"/>
        <end position="300"/>
    </location>
</feature>
<evidence type="ECO:0000256" key="6">
    <source>
        <dbReference type="ARBA" id="ARBA00022692"/>
    </source>
</evidence>
<evidence type="ECO:0000256" key="7">
    <source>
        <dbReference type="ARBA" id="ARBA00022968"/>
    </source>
</evidence>
<comment type="similarity">
    <text evidence="3 11">Belongs to the glycosyltransferase 7 family.</text>
</comment>
<keyword evidence="8 11" id="KW-1133">Transmembrane helix</keyword>
<feature type="transmembrane region" description="Helical" evidence="11">
    <location>
        <begin position="88"/>
        <end position="107"/>
    </location>
</feature>
<comment type="cofactor">
    <cofactor evidence="11">
        <name>Mn(2+)</name>
        <dbReference type="ChEBI" id="CHEBI:29035"/>
    </cofactor>
</comment>
<dbReference type="UniPathway" id="UPA00378"/>
<protein>
    <recommendedName>
        <fullName evidence="11">Beta-1,4-N-acetylgalactosaminyltransferase</fullName>
        <ecNumber evidence="11">2.4.1.-</ecNumber>
    </recommendedName>
    <alternativeName>
        <fullName evidence="11">Beta-4-GalNAcT</fullName>
    </alternativeName>
</protein>
<dbReference type="GO" id="GO:0046525">
    <property type="term" value="F:xylosylprotein 4-beta-galactosyltransferase activity"/>
    <property type="evidence" value="ECO:0007669"/>
    <property type="project" value="TreeGrafter"/>
</dbReference>
<comment type="caution">
    <text evidence="11">Lacks conserved residue(s) required for the propagation of feature annotation.</text>
</comment>
<dbReference type="PANTHER" id="PTHR19300:SF30">
    <property type="entry name" value="BETA-1,4-GALACTOSYLTRANSFERASE 7"/>
    <property type="match status" value="1"/>
</dbReference>
<keyword evidence="6 11" id="KW-0812">Transmembrane</keyword>
<dbReference type="EC" id="2.4.1.-" evidence="11"/>
<evidence type="ECO:0000313" key="14">
    <source>
        <dbReference type="EMBL" id="EJW76250.1"/>
    </source>
</evidence>
<dbReference type="GO" id="GO:0046872">
    <property type="term" value="F:metal ion binding"/>
    <property type="evidence" value="ECO:0007669"/>
    <property type="project" value="UniProtKB-UniRule"/>
</dbReference>
<comment type="function">
    <text evidence="11">Catalyzes the transfer of galactose onto proteins or lipids.</text>
</comment>
<dbReference type="InterPro" id="IPR029044">
    <property type="entry name" value="Nucleotide-diphossugar_trans"/>
</dbReference>
<evidence type="ECO:0000256" key="2">
    <source>
        <dbReference type="ARBA" id="ARBA00004922"/>
    </source>
</evidence>
<dbReference type="GO" id="GO:0016020">
    <property type="term" value="C:membrane"/>
    <property type="evidence" value="ECO:0007669"/>
    <property type="project" value="UniProtKB-SubCell"/>
</dbReference>
<evidence type="ECO:0000313" key="15">
    <source>
        <dbReference type="Proteomes" id="UP000004810"/>
    </source>
</evidence>
<comment type="caution">
    <text evidence="14">The sequence shown here is derived from an EMBL/GenBank/DDBJ whole genome shotgun (WGS) entry which is preliminary data.</text>
</comment>
<dbReference type="AlphaFoldDB" id="J9APJ3"/>
<feature type="transmembrane region" description="Helical" evidence="11">
    <location>
        <begin position="27"/>
        <end position="49"/>
    </location>
</feature>
<dbReference type="EMBL" id="ADBV01009348">
    <property type="protein sequence ID" value="EJW76250.1"/>
    <property type="molecule type" value="Genomic_DNA"/>
</dbReference>
<dbReference type="GO" id="GO:0030166">
    <property type="term" value="P:proteoglycan biosynthetic process"/>
    <property type="evidence" value="ECO:0007669"/>
    <property type="project" value="TreeGrafter"/>
</dbReference>
<evidence type="ECO:0000256" key="3">
    <source>
        <dbReference type="ARBA" id="ARBA00005735"/>
    </source>
</evidence>
<organism evidence="14 15">
    <name type="scientific">Wuchereria bancrofti</name>
    <dbReference type="NCBI Taxonomy" id="6293"/>
    <lineage>
        <taxon>Eukaryota</taxon>
        <taxon>Metazoa</taxon>
        <taxon>Ecdysozoa</taxon>
        <taxon>Nematoda</taxon>
        <taxon>Chromadorea</taxon>
        <taxon>Rhabditida</taxon>
        <taxon>Spirurina</taxon>
        <taxon>Spiruromorpha</taxon>
        <taxon>Filarioidea</taxon>
        <taxon>Onchocercidae</taxon>
        <taxon>Wuchereria</taxon>
    </lineage>
</organism>
<keyword evidence="4 11" id="KW-0328">Glycosyltransferase</keyword>
<proteinExistence type="inferred from homology"/>